<evidence type="ECO:0000313" key="2">
    <source>
        <dbReference type="Proteomes" id="UP001345963"/>
    </source>
</evidence>
<accession>A0ABU7BSE9</accession>
<reference evidence="1 2" key="1">
    <citation type="submission" date="2021-07" db="EMBL/GenBank/DDBJ databases">
        <authorList>
            <person name="Palmer J.M."/>
        </authorList>
    </citation>
    <scope>NUCLEOTIDE SEQUENCE [LARGE SCALE GENOMIC DNA]</scope>
    <source>
        <strain evidence="1 2">AT_MEX2019</strain>
        <tissue evidence="1">Muscle</tissue>
    </source>
</reference>
<evidence type="ECO:0000313" key="1">
    <source>
        <dbReference type="EMBL" id="MED6253443.1"/>
    </source>
</evidence>
<comment type="caution">
    <text evidence="1">The sequence shown here is derived from an EMBL/GenBank/DDBJ whole genome shotgun (WGS) entry which is preliminary data.</text>
</comment>
<name>A0ABU7BSE9_9TELE</name>
<gene>
    <name evidence="1" type="ORF">ATANTOWER_029710</name>
</gene>
<keyword evidence="2" id="KW-1185">Reference proteome</keyword>
<organism evidence="1 2">
    <name type="scientific">Ataeniobius toweri</name>
    <dbReference type="NCBI Taxonomy" id="208326"/>
    <lineage>
        <taxon>Eukaryota</taxon>
        <taxon>Metazoa</taxon>
        <taxon>Chordata</taxon>
        <taxon>Craniata</taxon>
        <taxon>Vertebrata</taxon>
        <taxon>Euteleostomi</taxon>
        <taxon>Actinopterygii</taxon>
        <taxon>Neopterygii</taxon>
        <taxon>Teleostei</taxon>
        <taxon>Neoteleostei</taxon>
        <taxon>Acanthomorphata</taxon>
        <taxon>Ovalentaria</taxon>
        <taxon>Atherinomorphae</taxon>
        <taxon>Cyprinodontiformes</taxon>
        <taxon>Goodeidae</taxon>
        <taxon>Ataeniobius</taxon>
    </lineage>
</organism>
<sequence length="108" mass="12511">QSSSFLETCLTAERKQHTNHRGYDILIKSRRLEEQSGHQHQVQHQCALIVSSQNKIGQNDTILPNHLQKLERNYVSTESPQNQNQNPTWRSSIQFLCSTNLEQASRKL</sequence>
<feature type="non-terminal residue" evidence="1">
    <location>
        <position position="1"/>
    </location>
</feature>
<proteinExistence type="predicted"/>
<dbReference type="EMBL" id="JAHUTI010066773">
    <property type="protein sequence ID" value="MED6253443.1"/>
    <property type="molecule type" value="Genomic_DNA"/>
</dbReference>
<protein>
    <submittedName>
        <fullName evidence="1">Uncharacterized protein</fullName>
    </submittedName>
</protein>
<dbReference type="Proteomes" id="UP001345963">
    <property type="component" value="Unassembled WGS sequence"/>
</dbReference>